<accession>F5VZW9</accession>
<feature type="transmembrane region" description="Helical" evidence="1">
    <location>
        <begin position="6"/>
        <end position="27"/>
    </location>
</feature>
<organism evidence="2 3">
    <name type="scientific">Streptococcus infantis SK1076</name>
    <dbReference type="NCBI Taxonomy" id="1005705"/>
    <lineage>
        <taxon>Bacteria</taxon>
        <taxon>Bacillati</taxon>
        <taxon>Bacillota</taxon>
        <taxon>Bacilli</taxon>
        <taxon>Lactobacillales</taxon>
        <taxon>Streptococcaceae</taxon>
        <taxon>Streptococcus</taxon>
    </lineage>
</organism>
<keyword evidence="1" id="KW-1133">Transmembrane helix</keyword>
<comment type="caution">
    <text evidence="2">The sequence shown here is derived from an EMBL/GenBank/DDBJ whole genome shotgun (WGS) entry which is preliminary data.</text>
</comment>
<dbReference type="RefSeq" id="WP_006150410.1">
    <property type="nucleotide sequence ID" value="NZ_AFNN01000010.1"/>
</dbReference>
<dbReference type="EMBL" id="AFNN01000010">
    <property type="protein sequence ID" value="EGL87386.1"/>
    <property type="molecule type" value="Genomic_DNA"/>
</dbReference>
<dbReference type="AlphaFoldDB" id="F5VZW9"/>
<evidence type="ECO:0000313" key="2">
    <source>
        <dbReference type="EMBL" id="EGL87386.1"/>
    </source>
</evidence>
<reference evidence="2 3" key="1">
    <citation type="submission" date="2011-04" db="EMBL/GenBank/DDBJ databases">
        <authorList>
            <person name="Durkin A.S."/>
            <person name="Radune D."/>
            <person name="Hostetler J."/>
            <person name="Torralba M."/>
            <person name="Gillis M."/>
            <person name="Methe B."/>
            <person name="Sutton G."/>
            <person name="Nelson K.E."/>
        </authorList>
    </citation>
    <scope>NUCLEOTIDE SEQUENCE [LARGE SCALE GENOMIC DNA]</scope>
    <source>
        <strain evidence="2 3">SK1076</strain>
    </source>
</reference>
<keyword evidence="1" id="KW-0472">Membrane</keyword>
<name>F5VZW9_9STRE</name>
<feature type="transmembrane region" description="Helical" evidence="1">
    <location>
        <begin position="84"/>
        <end position="104"/>
    </location>
</feature>
<evidence type="ECO:0000313" key="3">
    <source>
        <dbReference type="Proteomes" id="UP000010138"/>
    </source>
</evidence>
<sequence length="106" mass="12420">MTWYVLTLICLLVVTNGMFVYQLFKLVELDASIRGMRHPKFWGLLTAGGQRGEGLLLYLLTRNKAIYSMEIEEQEELENRKKRLLYLLILNIIFAIFLFSSFIVNI</sequence>
<dbReference type="Proteomes" id="UP000010138">
    <property type="component" value="Unassembled WGS sequence"/>
</dbReference>
<dbReference type="eggNOG" id="ENOG5032TGR">
    <property type="taxonomic scope" value="Bacteria"/>
</dbReference>
<gene>
    <name evidence="2" type="ORF">HMPREF9967_1670</name>
</gene>
<proteinExistence type="predicted"/>
<evidence type="ECO:0000256" key="1">
    <source>
        <dbReference type="SAM" id="Phobius"/>
    </source>
</evidence>
<protein>
    <submittedName>
        <fullName evidence="2">Uncharacterized protein</fullName>
    </submittedName>
</protein>
<dbReference type="OrthoDB" id="2237189at2"/>
<keyword evidence="1" id="KW-0812">Transmembrane</keyword>